<dbReference type="EMBL" id="WTYD01000002">
    <property type="protein sequence ID" value="MXO55002.1"/>
    <property type="molecule type" value="Genomic_DNA"/>
</dbReference>
<dbReference type="Proteomes" id="UP000430272">
    <property type="component" value="Unassembled WGS sequence"/>
</dbReference>
<dbReference type="OrthoDB" id="7424408at2"/>
<proteinExistence type="predicted"/>
<keyword evidence="3" id="KW-1185">Reference proteome</keyword>
<name>A0A844YDH7_9SPHN</name>
<sequence length="175" mass="19762">MRILTQFVLALTALFWAAAAQAEVRVTFHSFDGSVLFGRYPHTFISMEGTLEDGTPVKENYGFSAKSAGPAVLAGPVKHIVMTEKDKYVRSTNRHFTVAVDDAKYHDIRREVFRWRDAPGKYYDLDTRNCIHFVGAIAEMVGVKVDYPEKMLRRPKAWLNHVTAMNPQLGAAQID</sequence>
<gene>
    <name evidence="2" type="ORF">GRI47_13425</name>
</gene>
<evidence type="ECO:0008006" key="4">
    <source>
        <dbReference type="Google" id="ProtNLM"/>
    </source>
</evidence>
<evidence type="ECO:0000256" key="1">
    <source>
        <dbReference type="SAM" id="SignalP"/>
    </source>
</evidence>
<comment type="caution">
    <text evidence="2">The sequence shown here is derived from an EMBL/GenBank/DDBJ whole genome shotgun (WGS) entry which is preliminary data.</text>
</comment>
<feature type="signal peptide" evidence="1">
    <location>
        <begin position="1"/>
        <end position="22"/>
    </location>
</feature>
<keyword evidence="1" id="KW-0732">Signal</keyword>
<dbReference type="RefSeq" id="WP_160661839.1">
    <property type="nucleotide sequence ID" value="NZ_BAABDV010000001.1"/>
</dbReference>
<dbReference type="AlphaFoldDB" id="A0A844YDH7"/>
<reference evidence="2 3" key="1">
    <citation type="submission" date="2019-12" db="EMBL/GenBank/DDBJ databases">
        <title>Genomic-based taxomic classification of the family Erythrobacteraceae.</title>
        <authorList>
            <person name="Xu L."/>
        </authorList>
    </citation>
    <scope>NUCLEOTIDE SEQUENCE [LARGE SCALE GENOMIC DNA]</scope>
    <source>
        <strain evidence="2 3">JCM 17468</strain>
    </source>
</reference>
<protein>
    <recommendedName>
        <fullName evidence="4">DUF4105 domain-containing protein</fullName>
    </recommendedName>
</protein>
<organism evidence="2 3">
    <name type="scientific">Qipengyuania pelagi</name>
    <dbReference type="NCBI Taxonomy" id="994320"/>
    <lineage>
        <taxon>Bacteria</taxon>
        <taxon>Pseudomonadati</taxon>
        <taxon>Pseudomonadota</taxon>
        <taxon>Alphaproteobacteria</taxon>
        <taxon>Sphingomonadales</taxon>
        <taxon>Erythrobacteraceae</taxon>
        <taxon>Qipengyuania</taxon>
    </lineage>
</organism>
<feature type="chain" id="PRO_5032645950" description="DUF4105 domain-containing protein" evidence="1">
    <location>
        <begin position="23"/>
        <end position="175"/>
    </location>
</feature>
<evidence type="ECO:0000313" key="2">
    <source>
        <dbReference type="EMBL" id="MXO55002.1"/>
    </source>
</evidence>
<accession>A0A844YDH7</accession>
<evidence type="ECO:0000313" key="3">
    <source>
        <dbReference type="Proteomes" id="UP000430272"/>
    </source>
</evidence>